<dbReference type="AlphaFoldDB" id="A0A9P8XRL3"/>
<sequence length="268" mass="29398">MLAIFRGRSSASGRGLAKQRRKAARWSQPGNIKGAARAPILRHLFALISSTRTRHNPLPASLLYTVHHPFPIIVTQPGSALSLSMEPPLTDEDVLSKALEIIVKMTEGTLQIDMNRFRTAPSLATLSGEYGMAVKLINESRASFIKAIDGDSENTTGFEEMIGKLKSNLKSHEAGAGKVLSEFSRLMHRLSSTNTKKAGASGMESCEAPQMPQLRKLQAGVNFFRPLVKDIMDKTERGNSEISFKDLLVMLAACTVFDLMEEGCTRHK</sequence>
<reference evidence="2" key="1">
    <citation type="journal article" date="2021" name="Nat. Commun.">
        <title>Genetic determinants of endophytism in the Arabidopsis root mycobiome.</title>
        <authorList>
            <person name="Mesny F."/>
            <person name="Miyauchi S."/>
            <person name="Thiergart T."/>
            <person name="Pickel B."/>
            <person name="Atanasova L."/>
            <person name="Karlsson M."/>
            <person name="Huettel B."/>
            <person name="Barry K.W."/>
            <person name="Haridas S."/>
            <person name="Chen C."/>
            <person name="Bauer D."/>
            <person name="Andreopoulos W."/>
            <person name="Pangilinan J."/>
            <person name="LaButti K."/>
            <person name="Riley R."/>
            <person name="Lipzen A."/>
            <person name="Clum A."/>
            <person name="Drula E."/>
            <person name="Henrissat B."/>
            <person name="Kohler A."/>
            <person name="Grigoriev I.V."/>
            <person name="Martin F.M."/>
            <person name="Hacquard S."/>
        </authorList>
    </citation>
    <scope>NUCLEOTIDE SEQUENCE</scope>
    <source>
        <strain evidence="2">MPI-CAGE-CH-0230</strain>
    </source>
</reference>
<keyword evidence="3" id="KW-1185">Reference proteome</keyword>
<organism evidence="2 3">
    <name type="scientific">Microdochium trichocladiopsis</name>
    <dbReference type="NCBI Taxonomy" id="1682393"/>
    <lineage>
        <taxon>Eukaryota</taxon>
        <taxon>Fungi</taxon>
        <taxon>Dikarya</taxon>
        <taxon>Ascomycota</taxon>
        <taxon>Pezizomycotina</taxon>
        <taxon>Sordariomycetes</taxon>
        <taxon>Xylariomycetidae</taxon>
        <taxon>Xylariales</taxon>
        <taxon>Microdochiaceae</taxon>
        <taxon>Microdochium</taxon>
    </lineage>
</organism>
<comment type="caution">
    <text evidence="2">The sequence shown here is derived from an EMBL/GenBank/DDBJ whole genome shotgun (WGS) entry which is preliminary data.</text>
</comment>
<dbReference type="EMBL" id="JAGTJQ010000013">
    <property type="protein sequence ID" value="KAH7014123.1"/>
    <property type="molecule type" value="Genomic_DNA"/>
</dbReference>
<accession>A0A9P8XRL3</accession>
<protein>
    <submittedName>
        <fullName evidence="2">Uncharacterized protein</fullName>
    </submittedName>
</protein>
<evidence type="ECO:0000256" key="1">
    <source>
        <dbReference type="SAM" id="MobiDB-lite"/>
    </source>
</evidence>
<dbReference type="Proteomes" id="UP000756346">
    <property type="component" value="Unassembled WGS sequence"/>
</dbReference>
<feature type="region of interest" description="Disordered" evidence="1">
    <location>
        <begin position="1"/>
        <end position="29"/>
    </location>
</feature>
<evidence type="ECO:0000313" key="3">
    <source>
        <dbReference type="Proteomes" id="UP000756346"/>
    </source>
</evidence>
<name>A0A9P8XRL3_9PEZI</name>
<gene>
    <name evidence="2" type="ORF">B0I36DRAFT_397465</name>
</gene>
<evidence type="ECO:0000313" key="2">
    <source>
        <dbReference type="EMBL" id="KAH7014123.1"/>
    </source>
</evidence>
<dbReference type="RefSeq" id="XP_046005090.1">
    <property type="nucleotide sequence ID" value="XM_046161581.1"/>
</dbReference>
<proteinExistence type="predicted"/>
<dbReference type="GeneID" id="70191127"/>